<keyword evidence="3 8" id="KW-0812">Transmembrane</keyword>
<dbReference type="KEGG" id="haxz:M0R88_09320"/>
<dbReference type="InterPro" id="IPR003691">
    <property type="entry name" value="FluC"/>
</dbReference>
<dbReference type="GO" id="GO:0005886">
    <property type="term" value="C:plasma membrane"/>
    <property type="evidence" value="ECO:0007669"/>
    <property type="project" value="UniProtKB-SubCell"/>
</dbReference>
<organism evidence="9 10">
    <name type="scientific">Halorussus gelatinilyticus</name>
    <dbReference type="NCBI Taxonomy" id="2937524"/>
    <lineage>
        <taxon>Archaea</taxon>
        <taxon>Methanobacteriati</taxon>
        <taxon>Methanobacteriota</taxon>
        <taxon>Stenosarchaea group</taxon>
        <taxon>Halobacteria</taxon>
        <taxon>Halobacteriales</taxon>
        <taxon>Haladaptataceae</taxon>
        <taxon>Halorussus</taxon>
    </lineage>
</organism>
<keyword evidence="5 8" id="KW-0472">Membrane</keyword>
<protein>
    <recommendedName>
        <fullName evidence="8">Fluoride-specific ion channel FluC</fullName>
    </recommendedName>
</protein>
<evidence type="ECO:0000256" key="1">
    <source>
        <dbReference type="ARBA" id="ARBA00004651"/>
    </source>
</evidence>
<dbReference type="GO" id="GO:0140114">
    <property type="term" value="P:cellular detoxification of fluoride"/>
    <property type="evidence" value="ECO:0007669"/>
    <property type="project" value="UniProtKB-UniRule"/>
</dbReference>
<evidence type="ECO:0000256" key="7">
    <source>
        <dbReference type="ARBA" id="ARBA00035585"/>
    </source>
</evidence>
<dbReference type="EMBL" id="CP096658">
    <property type="protein sequence ID" value="UPW02272.1"/>
    <property type="molecule type" value="Genomic_DNA"/>
</dbReference>
<feature type="transmembrane region" description="Helical" evidence="8">
    <location>
        <begin position="12"/>
        <end position="36"/>
    </location>
</feature>
<evidence type="ECO:0000256" key="3">
    <source>
        <dbReference type="ARBA" id="ARBA00022692"/>
    </source>
</evidence>
<comment type="catalytic activity">
    <reaction evidence="7">
        <text>fluoride(in) = fluoride(out)</text>
        <dbReference type="Rhea" id="RHEA:76159"/>
        <dbReference type="ChEBI" id="CHEBI:17051"/>
    </reaction>
    <physiologicalReaction direction="left-to-right" evidence="7">
        <dbReference type="Rhea" id="RHEA:76160"/>
    </physiologicalReaction>
</comment>
<keyword evidence="10" id="KW-1185">Reference proteome</keyword>
<dbReference type="HAMAP" id="MF_00454">
    <property type="entry name" value="FluC"/>
    <property type="match status" value="1"/>
</dbReference>
<proteinExistence type="inferred from homology"/>
<dbReference type="NCBIfam" id="NF010820">
    <property type="entry name" value="PRK14224.1"/>
    <property type="match status" value="1"/>
</dbReference>
<dbReference type="PANTHER" id="PTHR28259">
    <property type="entry name" value="FLUORIDE EXPORT PROTEIN 1-RELATED"/>
    <property type="match status" value="1"/>
</dbReference>
<comment type="function">
    <text evidence="8">Fluoride-specific ion channel. Important for reducing fluoride concentration in the cell, thus reducing its toxicity.</text>
</comment>
<evidence type="ECO:0000256" key="8">
    <source>
        <dbReference type="HAMAP-Rule" id="MF_00454"/>
    </source>
</evidence>
<keyword evidence="8" id="KW-0407">Ion channel</keyword>
<dbReference type="AlphaFoldDB" id="A0A8U0IP68"/>
<dbReference type="RefSeq" id="WP_248656656.1">
    <property type="nucleotide sequence ID" value="NZ_CP096658.1"/>
</dbReference>
<keyword evidence="4 8" id="KW-1133">Transmembrane helix</keyword>
<reference evidence="9" key="1">
    <citation type="submission" date="2022-04" db="EMBL/GenBank/DDBJ databases">
        <title>Diverse halophilic archaea isolated from saline environments.</title>
        <authorList>
            <person name="Cui H.-L."/>
        </authorList>
    </citation>
    <scope>NUCLEOTIDE SEQUENCE</scope>
    <source>
        <strain evidence="9">XZYJT40</strain>
    </source>
</reference>
<feature type="transmembrane region" description="Helical" evidence="8">
    <location>
        <begin position="42"/>
        <end position="62"/>
    </location>
</feature>
<dbReference type="GeneID" id="72190053"/>
<evidence type="ECO:0000256" key="2">
    <source>
        <dbReference type="ARBA" id="ARBA00022475"/>
    </source>
</evidence>
<evidence type="ECO:0000313" key="10">
    <source>
        <dbReference type="Proteomes" id="UP000830434"/>
    </source>
</evidence>
<keyword evidence="8" id="KW-0406">Ion transport</keyword>
<evidence type="ECO:0000313" key="9">
    <source>
        <dbReference type="EMBL" id="UPW02272.1"/>
    </source>
</evidence>
<feature type="transmembrane region" description="Helical" evidence="8">
    <location>
        <begin position="74"/>
        <end position="96"/>
    </location>
</feature>
<dbReference type="GO" id="GO:0062054">
    <property type="term" value="F:fluoride channel activity"/>
    <property type="evidence" value="ECO:0007669"/>
    <property type="project" value="UniProtKB-UniRule"/>
</dbReference>
<gene>
    <name evidence="8 9" type="primary">crcB</name>
    <name evidence="8" type="synonym">fluC</name>
    <name evidence="9" type="ORF">M0R88_09320</name>
</gene>
<comment type="similarity">
    <text evidence="6 8">Belongs to the fluoride channel Fluc/FEX (TC 1.A.43) family.</text>
</comment>
<keyword evidence="2 8" id="KW-1003">Cell membrane</keyword>
<evidence type="ECO:0000256" key="5">
    <source>
        <dbReference type="ARBA" id="ARBA00023136"/>
    </source>
</evidence>
<accession>A0A8U0IP68</accession>
<dbReference type="PANTHER" id="PTHR28259:SF1">
    <property type="entry name" value="FLUORIDE EXPORT PROTEIN 1-RELATED"/>
    <property type="match status" value="1"/>
</dbReference>
<dbReference type="Pfam" id="PF02537">
    <property type="entry name" value="CRCB"/>
    <property type="match status" value="1"/>
</dbReference>
<comment type="caution">
    <text evidence="8">Lacks conserved residue(s) required for the propagation of feature annotation.</text>
</comment>
<name>A0A8U0IP68_9EURY</name>
<evidence type="ECO:0000256" key="6">
    <source>
        <dbReference type="ARBA" id="ARBA00035120"/>
    </source>
</evidence>
<sequence>MSATEARSLERLKPLLLVAVGGFAGAIARHAVAVALPGGFPWGTLAVNVLGSFALGVLLFEATVTGRLGPETRLVLGTGFLSSFTTYSTFALQTAALSPRWAVANVAANYALGFLAVVAGRIAVRSLAAPEVAG</sequence>
<feature type="transmembrane region" description="Helical" evidence="8">
    <location>
        <begin position="102"/>
        <end position="124"/>
    </location>
</feature>
<comment type="subcellular location">
    <subcellularLocation>
        <location evidence="1 8">Cell membrane</location>
        <topology evidence="1 8">Multi-pass membrane protein</topology>
    </subcellularLocation>
</comment>
<dbReference type="Proteomes" id="UP000830434">
    <property type="component" value="Chromosome"/>
</dbReference>
<evidence type="ECO:0000256" key="4">
    <source>
        <dbReference type="ARBA" id="ARBA00022989"/>
    </source>
</evidence>
<keyword evidence="8" id="KW-0813">Transport</keyword>